<evidence type="ECO:0000259" key="1">
    <source>
        <dbReference type="Pfam" id="PF00656"/>
    </source>
</evidence>
<dbReference type="Pfam" id="PF13646">
    <property type="entry name" value="HEAT_2"/>
    <property type="match status" value="1"/>
</dbReference>
<dbReference type="InterPro" id="IPR011989">
    <property type="entry name" value="ARM-like"/>
</dbReference>
<protein>
    <recommendedName>
        <fullName evidence="1">Peptidase C14 caspase domain-containing protein</fullName>
    </recommendedName>
</protein>
<dbReference type="InterPro" id="IPR011600">
    <property type="entry name" value="Pept_C14_caspase"/>
</dbReference>
<dbReference type="SMART" id="SM00567">
    <property type="entry name" value="EZ_HEAT"/>
    <property type="match status" value="5"/>
</dbReference>
<dbReference type="InterPro" id="IPR004155">
    <property type="entry name" value="PBS_lyase_HEAT"/>
</dbReference>
<organism evidence="2 3">
    <name type="scientific">Kribbella sancticallisti</name>
    <dbReference type="NCBI Taxonomy" id="460087"/>
    <lineage>
        <taxon>Bacteria</taxon>
        <taxon>Bacillati</taxon>
        <taxon>Actinomycetota</taxon>
        <taxon>Actinomycetes</taxon>
        <taxon>Propionibacteriales</taxon>
        <taxon>Kribbellaceae</taxon>
        <taxon>Kribbella</taxon>
    </lineage>
</organism>
<dbReference type="NCBIfam" id="NF047832">
    <property type="entry name" value="caspase_w_EACC1"/>
    <property type="match status" value="1"/>
</dbReference>
<evidence type="ECO:0000313" key="3">
    <source>
        <dbReference type="Proteomes" id="UP001500393"/>
    </source>
</evidence>
<feature type="domain" description="Peptidase C14 caspase" evidence="1">
    <location>
        <begin position="17"/>
        <end position="226"/>
    </location>
</feature>
<dbReference type="Proteomes" id="UP001500393">
    <property type="component" value="Unassembled WGS sequence"/>
</dbReference>
<sequence>MGSEDADLRAPRFENSYAVLIGVGTYEDPSLADLESAVRNLAGLAATLTDREIAGWPAERVITIPDPGNLATLGPELRGLCKQATDTLLIYYCGHGLLSDDSRLHLSVATSRSDEVSFTAMPYDWIRNVTKSSPAASKLLILDCCFSGRAIEDMSSEDNFVADRATIDGTYTITSTTRNDAAKAPVGKAYTAFTGELIDLLSNGVPGGPKYLTANTLYTHLRIRLSTAGFPQPQSRGVNSIDRLILARNVAAGSSADPPRVPQIVLSEVAAEDRPRAADGVIRRIERAIRRVETDSSSRAALLEWLEDSAERTRNAAAELLADAMVQEDQDKAAAMRKYLADALKKTPLRQVLLKRLALDRRVEVRVASAHCLAAVANDPAVWRELLPGLKYNDRAIRAAVVDSLAEVVRVPEPQAALLNRLTADEEIEVRAAAARVLVGALEDDVVREALTGILGNEQPEVEAAAATSLATAMTSPGVEWELRHNLSRETAAHPALRQPLLVRLNHNDPEIRKLAADELEVAAEHPEVSAALVDRITSDESKDVRAQAATSLARGAGEPSVWPWLLQALTDADKSVRWRAAISLSKAVDIPEVRDALVVGLATDDDSLVRSAAASALDGASDDPAVLAALVAALARDQDRVQDAAAGSLQSELMHQEVLREYLAWLARREGYTARRGLDGLINAVTERTVRDAVRAAVRSNAKLRQGLLDKLKWSTNTEIQVALIEALEPVARQWKVRRILKNVGTDRDPKVAAAVAKALGR</sequence>
<dbReference type="SUPFAM" id="SSF48371">
    <property type="entry name" value="ARM repeat"/>
    <property type="match status" value="1"/>
</dbReference>
<keyword evidence="3" id="KW-1185">Reference proteome</keyword>
<accession>A0ABN2DLT3</accession>
<dbReference type="InterPro" id="IPR016024">
    <property type="entry name" value="ARM-type_fold"/>
</dbReference>
<dbReference type="EMBL" id="BAAAOS010000020">
    <property type="protein sequence ID" value="GAA1578712.1"/>
    <property type="molecule type" value="Genomic_DNA"/>
</dbReference>
<reference evidence="2 3" key="1">
    <citation type="journal article" date="2019" name="Int. J. Syst. Evol. Microbiol.">
        <title>The Global Catalogue of Microorganisms (GCM) 10K type strain sequencing project: providing services to taxonomists for standard genome sequencing and annotation.</title>
        <authorList>
            <consortium name="The Broad Institute Genomics Platform"/>
            <consortium name="The Broad Institute Genome Sequencing Center for Infectious Disease"/>
            <person name="Wu L."/>
            <person name="Ma J."/>
        </authorList>
    </citation>
    <scope>NUCLEOTIDE SEQUENCE [LARGE SCALE GENOMIC DNA]</scope>
    <source>
        <strain evidence="2 3">JCM 14969</strain>
    </source>
</reference>
<dbReference type="Gene3D" id="1.25.10.10">
    <property type="entry name" value="Leucine-rich Repeat Variant"/>
    <property type="match status" value="2"/>
</dbReference>
<evidence type="ECO:0000313" key="2">
    <source>
        <dbReference type="EMBL" id="GAA1578712.1"/>
    </source>
</evidence>
<dbReference type="Pfam" id="PF00656">
    <property type="entry name" value="Peptidase_C14"/>
    <property type="match status" value="1"/>
</dbReference>
<dbReference type="PANTHER" id="PTHR12697">
    <property type="entry name" value="PBS LYASE HEAT-LIKE PROTEIN"/>
    <property type="match status" value="1"/>
</dbReference>
<dbReference type="Gene3D" id="3.40.50.1460">
    <property type="match status" value="1"/>
</dbReference>
<comment type="caution">
    <text evidence="2">The sequence shown here is derived from an EMBL/GenBank/DDBJ whole genome shotgun (WGS) entry which is preliminary data.</text>
</comment>
<gene>
    <name evidence="2" type="ORF">GCM10009789_35340</name>
</gene>
<dbReference type="RefSeq" id="WP_344215126.1">
    <property type="nucleotide sequence ID" value="NZ_BAAAOS010000020.1"/>
</dbReference>
<proteinExistence type="predicted"/>
<dbReference type="PANTHER" id="PTHR12697:SF5">
    <property type="entry name" value="DEOXYHYPUSINE HYDROXYLASE"/>
    <property type="match status" value="1"/>
</dbReference>
<name>A0ABN2DLT3_9ACTN</name>